<feature type="transmembrane region" description="Helical" evidence="7">
    <location>
        <begin position="115"/>
        <end position="139"/>
    </location>
</feature>
<evidence type="ECO:0000256" key="7">
    <source>
        <dbReference type="SAM" id="Phobius"/>
    </source>
</evidence>
<accession>A0A0F9HLK0</accession>
<dbReference type="GO" id="GO:0055085">
    <property type="term" value="P:transmembrane transport"/>
    <property type="evidence" value="ECO:0007669"/>
    <property type="project" value="InterPro"/>
</dbReference>
<feature type="transmembrane region" description="Helical" evidence="7">
    <location>
        <begin position="80"/>
        <end position="106"/>
    </location>
</feature>
<evidence type="ECO:0000256" key="1">
    <source>
        <dbReference type="ARBA" id="ARBA00004651"/>
    </source>
</evidence>
<dbReference type="SUPFAM" id="SSF161098">
    <property type="entry name" value="MetI-like"/>
    <property type="match status" value="1"/>
</dbReference>
<feature type="transmembrane region" description="Helical" evidence="7">
    <location>
        <begin position="20"/>
        <end position="41"/>
    </location>
</feature>
<keyword evidence="6 7" id="KW-0472">Membrane</keyword>
<dbReference type="InterPro" id="IPR000515">
    <property type="entry name" value="MetI-like"/>
</dbReference>
<evidence type="ECO:0000313" key="9">
    <source>
        <dbReference type="EMBL" id="KKM16156.1"/>
    </source>
</evidence>
<evidence type="ECO:0000256" key="3">
    <source>
        <dbReference type="ARBA" id="ARBA00022475"/>
    </source>
</evidence>
<evidence type="ECO:0000256" key="2">
    <source>
        <dbReference type="ARBA" id="ARBA00022448"/>
    </source>
</evidence>
<proteinExistence type="predicted"/>
<dbReference type="AlphaFoldDB" id="A0A0F9HLK0"/>
<feature type="transmembrane region" description="Helical" evidence="7">
    <location>
        <begin position="251"/>
        <end position="269"/>
    </location>
</feature>
<dbReference type="CDD" id="cd06261">
    <property type="entry name" value="TM_PBP2"/>
    <property type="match status" value="1"/>
</dbReference>
<name>A0A0F9HLK0_9ZZZZ</name>
<keyword evidence="4 7" id="KW-0812">Transmembrane</keyword>
<dbReference type="GO" id="GO:0005886">
    <property type="term" value="C:plasma membrane"/>
    <property type="evidence" value="ECO:0007669"/>
    <property type="project" value="UniProtKB-SubCell"/>
</dbReference>
<dbReference type="InterPro" id="IPR035906">
    <property type="entry name" value="MetI-like_sf"/>
</dbReference>
<gene>
    <name evidence="9" type="ORF">LCGC14_1688700</name>
</gene>
<dbReference type="PANTHER" id="PTHR43744:SF12">
    <property type="entry name" value="ABC TRANSPORTER PERMEASE PROTEIN MG189-RELATED"/>
    <property type="match status" value="1"/>
</dbReference>
<dbReference type="Gene3D" id="1.10.3720.10">
    <property type="entry name" value="MetI-like"/>
    <property type="match status" value="1"/>
</dbReference>
<feature type="domain" description="ABC transmembrane type-1" evidence="8">
    <location>
        <begin position="80"/>
        <end position="269"/>
    </location>
</feature>
<comment type="caution">
    <text evidence="9">The sequence shown here is derived from an EMBL/GenBank/DDBJ whole genome shotgun (WGS) entry which is preliminary data.</text>
</comment>
<dbReference type="PROSITE" id="PS50928">
    <property type="entry name" value="ABC_TM1"/>
    <property type="match status" value="1"/>
</dbReference>
<keyword evidence="3" id="KW-1003">Cell membrane</keyword>
<dbReference type="Pfam" id="PF00528">
    <property type="entry name" value="BPD_transp_1"/>
    <property type="match status" value="1"/>
</dbReference>
<protein>
    <recommendedName>
        <fullName evidence="8">ABC transmembrane type-1 domain-containing protein</fullName>
    </recommendedName>
</protein>
<feature type="transmembrane region" description="Helical" evidence="7">
    <location>
        <begin position="151"/>
        <end position="169"/>
    </location>
</feature>
<evidence type="ECO:0000259" key="8">
    <source>
        <dbReference type="PROSITE" id="PS50928"/>
    </source>
</evidence>
<feature type="transmembrane region" description="Helical" evidence="7">
    <location>
        <begin position="190"/>
        <end position="213"/>
    </location>
</feature>
<keyword evidence="2" id="KW-0813">Transport</keyword>
<evidence type="ECO:0000256" key="4">
    <source>
        <dbReference type="ARBA" id="ARBA00022692"/>
    </source>
</evidence>
<keyword evidence="5 7" id="KW-1133">Transmembrane helix</keyword>
<organism evidence="9">
    <name type="scientific">marine sediment metagenome</name>
    <dbReference type="NCBI Taxonomy" id="412755"/>
    <lineage>
        <taxon>unclassified sequences</taxon>
        <taxon>metagenomes</taxon>
        <taxon>ecological metagenomes</taxon>
    </lineage>
</organism>
<dbReference type="PANTHER" id="PTHR43744">
    <property type="entry name" value="ABC TRANSPORTER PERMEASE PROTEIN MG189-RELATED-RELATED"/>
    <property type="match status" value="1"/>
</dbReference>
<dbReference type="EMBL" id="LAZR01014737">
    <property type="protein sequence ID" value="KKM16156.1"/>
    <property type="molecule type" value="Genomic_DNA"/>
</dbReference>
<evidence type="ECO:0000256" key="5">
    <source>
        <dbReference type="ARBA" id="ARBA00022989"/>
    </source>
</evidence>
<sequence length="284" mass="32500">MATVPTMNRYKTSRFVSKFFLHFVLIVGGLMMIFPMVWMIFSSFKPSLEVISVDFHLFPKTWTLRNYVRVFDELKMVRGYINSIVVSITVTFLVLLSATASGYLFAKLRFKGRDFLFFIVLASVMIPPQIVLIPLYILVNKLGWINTYQGLIFPWVMNAFGIFLMRQFMYGIPNDLIEAARIDGASDFRIYFSVIIPLIRSSIAVLGILVFLWTWDEFLWPLVIVNANEMKTLPLLMGHFTQAEQVFPGESLAVATLVIGPVLIVYGFFQRHFVKGLSMTGLKG</sequence>
<evidence type="ECO:0000256" key="6">
    <source>
        <dbReference type="ARBA" id="ARBA00023136"/>
    </source>
</evidence>
<reference evidence="9" key="1">
    <citation type="journal article" date="2015" name="Nature">
        <title>Complex archaea that bridge the gap between prokaryotes and eukaryotes.</title>
        <authorList>
            <person name="Spang A."/>
            <person name="Saw J.H."/>
            <person name="Jorgensen S.L."/>
            <person name="Zaremba-Niedzwiedzka K."/>
            <person name="Martijn J."/>
            <person name="Lind A.E."/>
            <person name="van Eijk R."/>
            <person name="Schleper C."/>
            <person name="Guy L."/>
            <person name="Ettema T.J."/>
        </authorList>
    </citation>
    <scope>NUCLEOTIDE SEQUENCE</scope>
</reference>
<comment type="subcellular location">
    <subcellularLocation>
        <location evidence="1">Cell membrane</location>
        <topology evidence="1">Multi-pass membrane protein</topology>
    </subcellularLocation>
</comment>